<dbReference type="Proteomes" id="UP000591071">
    <property type="component" value="Unassembled WGS sequence"/>
</dbReference>
<protein>
    <submittedName>
        <fullName evidence="6">Nitroreductase family protein</fullName>
    </submittedName>
</protein>
<sequence length="191" mass="21145">METSSAIVGRRSIRKYTHQPVSDADLQDILEAAVLAPSASNLQPWYFVVIRSPEKMDALKKLMAEATKNLMPYWHRRFAKYPRVVTETADFVRFLGDAPVCILAFLLRTEYEMPIPAIQSVAAAIENMLLTATDKGLGSCWLTAPLAGGVGQEVHDMFAPDKGELVAMITLGHAAQTPAMPRRKEGRYIIV</sequence>
<dbReference type="InterPro" id="IPR000415">
    <property type="entry name" value="Nitroreductase-like"/>
</dbReference>
<name>A0A848BXY4_9FIRM</name>
<dbReference type="Pfam" id="PF00881">
    <property type="entry name" value="Nitroreductase"/>
    <property type="match status" value="1"/>
</dbReference>
<dbReference type="EMBL" id="JBIEKR010000008">
    <property type="protein sequence ID" value="MFG6273547.1"/>
    <property type="molecule type" value="Genomic_DNA"/>
</dbReference>
<dbReference type="GO" id="GO:0016491">
    <property type="term" value="F:oxidoreductase activity"/>
    <property type="evidence" value="ECO:0007669"/>
    <property type="project" value="UniProtKB-KW"/>
</dbReference>
<evidence type="ECO:0000313" key="5">
    <source>
        <dbReference type="EMBL" id="MFG6273547.1"/>
    </source>
</evidence>
<reference evidence="6 7" key="1">
    <citation type="submission" date="2020-04" db="EMBL/GenBank/DDBJ databases">
        <authorList>
            <person name="Hitch T.C.A."/>
            <person name="Wylensek D."/>
            <person name="Clavel T."/>
        </authorList>
    </citation>
    <scope>NUCLEOTIDE SEQUENCE [LARGE SCALE GENOMIC DNA]</scope>
    <source>
        <strain evidence="6 7">Oil-RF-744-FAT-WT-6-1</strain>
    </source>
</reference>
<organism evidence="6 7">
    <name type="scientific">Megasphaera hexanoica</name>
    <dbReference type="NCBI Taxonomy" id="1675036"/>
    <lineage>
        <taxon>Bacteria</taxon>
        <taxon>Bacillati</taxon>
        <taxon>Bacillota</taxon>
        <taxon>Negativicutes</taxon>
        <taxon>Veillonellales</taxon>
        <taxon>Veillonellaceae</taxon>
        <taxon>Megasphaera</taxon>
    </lineage>
</organism>
<feature type="domain" description="Nitroreductase" evidence="4">
    <location>
        <begin position="7"/>
        <end position="173"/>
    </location>
</feature>
<keyword evidence="8" id="KW-1185">Reference proteome</keyword>
<evidence type="ECO:0000256" key="1">
    <source>
        <dbReference type="ARBA" id="ARBA00022630"/>
    </source>
</evidence>
<dbReference type="PANTHER" id="PTHR23026">
    <property type="entry name" value="NADPH NITROREDUCTASE"/>
    <property type="match status" value="1"/>
</dbReference>
<dbReference type="OrthoDB" id="9812105at2"/>
<keyword evidence="1" id="KW-0285">Flavoprotein</keyword>
<dbReference type="SUPFAM" id="SSF55469">
    <property type="entry name" value="FMN-dependent nitroreductase-like"/>
    <property type="match status" value="1"/>
</dbReference>
<accession>A0A848BXY4</accession>
<dbReference type="KEGG" id="mhw:ACT01_00495"/>
<proteinExistence type="predicted"/>
<evidence type="ECO:0000313" key="6">
    <source>
        <dbReference type="EMBL" id="NME28136.1"/>
    </source>
</evidence>
<dbReference type="Proteomes" id="UP001605989">
    <property type="component" value="Unassembled WGS sequence"/>
</dbReference>
<dbReference type="Gene3D" id="3.40.109.10">
    <property type="entry name" value="NADH Oxidase"/>
    <property type="match status" value="1"/>
</dbReference>
<dbReference type="InterPro" id="IPR050627">
    <property type="entry name" value="Nitroreductase/BluB"/>
</dbReference>
<evidence type="ECO:0000256" key="2">
    <source>
        <dbReference type="ARBA" id="ARBA00022643"/>
    </source>
</evidence>
<comment type="caution">
    <text evidence="6">The sequence shown here is derived from an EMBL/GenBank/DDBJ whole genome shotgun (WGS) entry which is preliminary data.</text>
</comment>
<keyword evidence="3" id="KW-0560">Oxidoreductase</keyword>
<dbReference type="AlphaFoldDB" id="A0A848BXY4"/>
<reference evidence="5 8" key="2">
    <citation type="submission" date="2024-10" db="EMBL/GenBank/DDBJ databases">
        <authorList>
            <person name="Sang B.-I."/>
            <person name="Prabhaharan D."/>
        </authorList>
    </citation>
    <scope>NUCLEOTIDE SEQUENCE [LARGE SCALE GENOMIC DNA]</scope>
    <source>
        <strain evidence="5 8">MH</strain>
    </source>
</reference>
<evidence type="ECO:0000313" key="7">
    <source>
        <dbReference type="Proteomes" id="UP000591071"/>
    </source>
</evidence>
<evidence type="ECO:0000256" key="3">
    <source>
        <dbReference type="ARBA" id="ARBA00023002"/>
    </source>
</evidence>
<dbReference type="InterPro" id="IPR029479">
    <property type="entry name" value="Nitroreductase"/>
</dbReference>
<dbReference type="EMBL" id="JABAFG010000007">
    <property type="protein sequence ID" value="NME28136.1"/>
    <property type="molecule type" value="Genomic_DNA"/>
</dbReference>
<dbReference type="RefSeq" id="WP_075582088.1">
    <property type="nucleotide sequence ID" value="NZ_CP011940.1"/>
</dbReference>
<evidence type="ECO:0000313" key="8">
    <source>
        <dbReference type="Proteomes" id="UP001605989"/>
    </source>
</evidence>
<evidence type="ECO:0000259" key="4">
    <source>
        <dbReference type="Pfam" id="PF00881"/>
    </source>
</evidence>
<keyword evidence="2" id="KW-0288">FMN</keyword>
<dbReference type="PANTHER" id="PTHR23026:SF90">
    <property type="entry name" value="IODOTYROSINE DEIODINASE 1"/>
    <property type="match status" value="1"/>
</dbReference>
<gene>
    <name evidence="5" type="ORF">ACGTZG_10130</name>
    <name evidence="6" type="ORF">HF872_05800</name>
</gene>